<dbReference type="RefSeq" id="WP_046505166.1">
    <property type="nucleotide sequence ID" value="NZ_LN831776.1"/>
</dbReference>
<evidence type="ECO:0000313" key="1">
    <source>
        <dbReference type="EMBL" id="CQR57433.1"/>
    </source>
</evidence>
<dbReference type="EMBL" id="LN831776">
    <property type="protein sequence ID" value="CQR57433.1"/>
    <property type="molecule type" value="Genomic_DNA"/>
</dbReference>
<organism evidence="1 2">
    <name type="scientific">Paenibacillus riograndensis SBR5</name>
    <dbReference type="NCBI Taxonomy" id="1073571"/>
    <lineage>
        <taxon>Bacteria</taxon>
        <taxon>Bacillati</taxon>
        <taxon>Bacillota</taxon>
        <taxon>Bacilli</taxon>
        <taxon>Bacillales</taxon>
        <taxon>Paenibacillaceae</taxon>
        <taxon>Paenibacillus</taxon>
        <taxon>Paenibacillus sonchi group</taxon>
    </lineage>
</organism>
<protein>
    <submittedName>
        <fullName evidence="1">Uncharacterized protein</fullName>
    </submittedName>
</protein>
<accession>A0A0E3WIQ2</accession>
<dbReference type="KEGG" id="pri:PRIO_5031"/>
<gene>
    <name evidence="1" type="ORF">PRIO_5031</name>
</gene>
<dbReference type="PATRIC" id="fig|1073571.4.peg.5406"/>
<evidence type="ECO:0000313" key="2">
    <source>
        <dbReference type="Proteomes" id="UP000033163"/>
    </source>
</evidence>
<dbReference type="AlphaFoldDB" id="A0A0E3WIQ2"/>
<dbReference type="Proteomes" id="UP000033163">
    <property type="component" value="Chromosome I"/>
</dbReference>
<dbReference type="HOGENOM" id="CLU_034825_0_0_9"/>
<dbReference type="InterPro" id="IPR036278">
    <property type="entry name" value="Sialidase_sf"/>
</dbReference>
<reference evidence="2" key="1">
    <citation type="submission" date="2015-03" db="EMBL/GenBank/DDBJ databases">
        <authorList>
            <person name="Wibberg D."/>
        </authorList>
    </citation>
    <scope>NUCLEOTIDE SEQUENCE [LARGE SCALE GENOMIC DNA]</scope>
</reference>
<sequence length="457" mass="49010">MHGVINHISRLCAGLMLLGAVSYTGGGQVLASSVQSGQVIGAEAAAPTAAPAAAAADVSSSMTVLGSPFKKAPYARNVWDMQLFGGKIYLGHGNSSNNAPSPNAGPVPIYYWDLAQNKFSVQDVTYTNPATGKVTTNVYVMDEQIDTFKVLNGELYIPGHDSRVPGWAYGNFYRLNGDHWDQYMNIPGGIHVYDMAYYKGKLYAALGANEGPLIYVSSNRGATWTRLGSVSQYGIMRAYNLFELGDTLYASSATAGKTQGIANEKGYMTSIKQSSSGGVQTSKLTFTSTQLFPGLSFVTKPGEVNVPGVSGQPWLKLLRTTPVNDRLLYIAGVIYNDHQSIPQGLFSAGADFQNVRKERLPDSAVVPMDILERGETVYVLGYVKEASGQYTNVVCRKNTAGFAAGGDGWSEVFRFSGDTFARSFEEHNGDFYFGLGSYADVIPASTGTILKLSAGAY</sequence>
<name>A0A0E3WIQ2_9BACL</name>
<proteinExistence type="predicted"/>
<dbReference type="SUPFAM" id="SSF50939">
    <property type="entry name" value="Sialidases"/>
    <property type="match status" value="1"/>
</dbReference>